<evidence type="ECO:0000313" key="4">
    <source>
        <dbReference type="Proteomes" id="UP000242770"/>
    </source>
</evidence>
<accession>A0A0F7SB61</accession>
<feature type="non-terminal residue" evidence="3">
    <location>
        <position position="97"/>
    </location>
</feature>
<name>A0A0F7SB61_9BASI</name>
<dbReference type="Pfam" id="PF00106">
    <property type="entry name" value="adh_short"/>
    <property type="match status" value="1"/>
</dbReference>
<keyword evidence="4" id="KW-1185">Reference proteome</keyword>
<dbReference type="STRING" id="49012.A0A0F7SB61"/>
<dbReference type="EMBL" id="CCFA01003664">
    <property type="protein sequence ID" value="CDW98754.1"/>
    <property type="molecule type" value="Genomic_DNA"/>
</dbReference>
<organism evidence="3 4">
    <name type="scientific">Sporisorium scitamineum</name>
    <dbReference type="NCBI Taxonomy" id="49012"/>
    <lineage>
        <taxon>Eukaryota</taxon>
        <taxon>Fungi</taxon>
        <taxon>Dikarya</taxon>
        <taxon>Basidiomycota</taxon>
        <taxon>Ustilaginomycotina</taxon>
        <taxon>Ustilaginomycetes</taxon>
        <taxon>Ustilaginales</taxon>
        <taxon>Ustilaginaceae</taxon>
        <taxon>Sporisorium</taxon>
    </lineage>
</organism>
<dbReference type="AlphaFoldDB" id="A0A0F7SB61"/>
<keyword evidence="2" id="KW-0560">Oxidoreductase</keyword>
<evidence type="ECO:0000256" key="1">
    <source>
        <dbReference type="ARBA" id="ARBA00006484"/>
    </source>
</evidence>
<dbReference type="PANTHER" id="PTHR43899:SF13">
    <property type="entry name" value="RH59310P"/>
    <property type="match status" value="1"/>
</dbReference>
<dbReference type="PANTHER" id="PTHR43899">
    <property type="entry name" value="RH59310P"/>
    <property type="match status" value="1"/>
</dbReference>
<dbReference type="PRINTS" id="PR00081">
    <property type="entry name" value="GDHRDH"/>
</dbReference>
<dbReference type="InterPro" id="IPR036291">
    <property type="entry name" value="NAD(P)-bd_dom_sf"/>
</dbReference>
<comment type="similarity">
    <text evidence="1">Belongs to the short-chain dehydrogenases/reductases (SDR) family.</text>
</comment>
<dbReference type="GO" id="GO:0016491">
    <property type="term" value="F:oxidoreductase activity"/>
    <property type="evidence" value="ECO:0007669"/>
    <property type="project" value="UniProtKB-KW"/>
</dbReference>
<dbReference type="Gene3D" id="3.40.50.720">
    <property type="entry name" value="NAD(P)-binding Rossmann-like Domain"/>
    <property type="match status" value="1"/>
</dbReference>
<evidence type="ECO:0000313" key="3">
    <source>
        <dbReference type="EMBL" id="CDW98754.1"/>
    </source>
</evidence>
<dbReference type="InterPro" id="IPR002347">
    <property type="entry name" value="SDR_fam"/>
</dbReference>
<dbReference type="Proteomes" id="UP000242770">
    <property type="component" value="Unassembled WGS sequence"/>
</dbReference>
<reference evidence="4" key="1">
    <citation type="submission" date="2014-06" db="EMBL/GenBank/DDBJ databases">
        <authorList>
            <person name="Berkman P.J."/>
        </authorList>
    </citation>
    <scope>NUCLEOTIDE SEQUENCE [LARGE SCALE GENOMIC DNA]</scope>
</reference>
<sequence>MATPSDSPRPWALITGASEGLGKEFAVQLAQRKTHNLILVARSKDKLDAIAQAVSDQVQCKVIKSDLSVAGVAEKLDQDTRNLDVALLINNAGVAFA</sequence>
<dbReference type="InterPro" id="IPR051019">
    <property type="entry name" value="VLCFA-Steroid_DH"/>
</dbReference>
<proteinExistence type="inferred from homology"/>
<dbReference type="SUPFAM" id="SSF51735">
    <property type="entry name" value="NAD(P)-binding Rossmann-fold domains"/>
    <property type="match status" value="1"/>
</dbReference>
<gene>
    <name evidence="3" type="primary">SSCI61760.1</name>
</gene>
<evidence type="ECO:0008006" key="5">
    <source>
        <dbReference type="Google" id="ProtNLM"/>
    </source>
</evidence>
<evidence type="ECO:0000256" key="2">
    <source>
        <dbReference type="ARBA" id="ARBA00023002"/>
    </source>
</evidence>
<protein>
    <recommendedName>
        <fullName evidence="5">Ketoreductase (KR) domain-containing protein</fullName>
    </recommendedName>
</protein>